<keyword evidence="1" id="KW-0812">Transmembrane</keyword>
<feature type="transmembrane region" description="Helical" evidence="1">
    <location>
        <begin position="380"/>
        <end position="401"/>
    </location>
</feature>
<feature type="transmembrane region" description="Helical" evidence="1">
    <location>
        <begin position="751"/>
        <end position="773"/>
    </location>
</feature>
<feature type="transmembrane region" description="Helical" evidence="1">
    <location>
        <begin position="326"/>
        <end position="346"/>
    </location>
</feature>
<feature type="transmembrane region" description="Helical" evidence="1">
    <location>
        <begin position="243"/>
        <end position="268"/>
    </location>
</feature>
<dbReference type="Proteomes" id="UP000321034">
    <property type="component" value="Unassembled WGS sequence"/>
</dbReference>
<sequence length="883" mass="88413">MHFASLLPRRALEAAAGAVIAVAAFLAVLLPLQVSAAVDDLARATVAAGGTVDVTLTIELPVDDPAGAQDAAVRSAIDSSLGADGAGVVLDVSRTEPDAGFARWTIAPRADVVTAADLEAVPAAWRRMRPALVDAGVDASQVAFSGSLVPTALTVTRQSDALRGAAPIALAAAATVAFVAVNEIARLLAIRGARRSALLWSRGARLRRLIGDATLPSAVAVVLGAAVGAVTGAAVAGRLPLDAAGWAVAAGATAVVPVALALIAGHAFAGVRRLERPDTAESPRSRRALRVVAVSLLVALAGFTSWQLLLFGTSPLSTDAARTNPAILLAPAASLAAVSIVAILLVSQLGSPVDRVVGRRVTWFSAVWLRGAFRRGAVSITPLLLCALAVGQLVVVAGYGASWTARYDAVAAARWGTEVRMDAGSGDLDAEVLAAAGSLEEVSRVAPIRTTGQSLAAQSVSVLAVTAPAVAELAEAPAEERRRWAEVIAPEVLPGWAVAAGAAVELSLSGSGATPGTTVSVVFGNADGVVVRVGGTDDVGGGTVTLAAPPGATEWRLVAIDVASTPPADERGAPTVAVEVNANGERLDPAGWLVASPFSEPYPLDTGRDSGLEAAILDGAPFVRFLAGTDADPLPVVVTTAFLDATGLSLGERFSLTLWGLDTTAVEVAAVTPAIPGADSAVAVMIDAWAPILGALAWNDDTPSPSVAWVGSAGAPASTAAALRSIVPEGVRVDGTAVDPARDILAAAPLAMWWGAGAAALLALLGTAAVSLAGRDADAAEADALRLIGLGPRLRRAARGAERVAVVAVGLVVGMLAGVVVLALLVPSLARGAAPSESLGLAPPVVDAVAGGASAAAFVAALALVLAIVVWREPRAPRPGSRS</sequence>
<dbReference type="EMBL" id="VRSV01000001">
    <property type="protein sequence ID" value="TXK13668.1"/>
    <property type="molecule type" value="Genomic_DNA"/>
</dbReference>
<keyword evidence="1" id="KW-1133">Transmembrane helix</keyword>
<dbReference type="AlphaFoldDB" id="A0A5C8I3K8"/>
<evidence type="ECO:0000313" key="3">
    <source>
        <dbReference type="Proteomes" id="UP000321034"/>
    </source>
</evidence>
<feature type="transmembrane region" description="Helical" evidence="1">
    <location>
        <begin position="849"/>
        <end position="871"/>
    </location>
</feature>
<feature type="transmembrane region" description="Helical" evidence="1">
    <location>
        <begin position="209"/>
        <end position="237"/>
    </location>
</feature>
<comment type="caution">
    <text evidence="2">The sequence shown here is derived from an EMBL/GenBank/DDBJ whole genome shotgun (WGS) entry which is preliminary data.</text>
</comment>
<name>A0A5C8I3K8_9MICO</name>
<feature type="transmembrane region" description="Helical" evidence="1">
    <location>
        <begin position="804"/>
        <end position="829"/>
    </location>
</feature>
<organism evidence="2 3">
    <name type="scientific">Microbacterium hatanonis</name>
    <dbReference type="NCBI Taxonomy" id="404366"/>
    <lineage>
        <taxon>Bacteria</taxon>
        <taxon>Bacillati</taxon>
        <taxon>Actinomycetota</taxon>
        <taxon>Actinomycetes</taxon>
        <taxon>Micrococcales</taxon>
        <taxon>Microbacteriaceae</taxon>
        <taxon>Microbacterium</taxon>
    </lineage>
</organism>
<feature type="transmembrane region" description="Helical" evidence="1">
    <location>
        <begin position="168"/>
        <end position="189"/>
    </location>
</feature>
<protein>
    <recommendedName>
        <fullName evidence="4">FtsX-like permease family protein</fullName>
    </recommendedName>
</protein>
<gene>
    <name evidence="2" type="ORF">FVP77_09935</name>
</gene>
<dbReference type="RefSeq" id="WP_147894313.1">
    <property type="nucleotide sequence ID" value="NZ_BAAANR010000001.1"/>
</dbReference>
<dbReference type="OrthoDB" id="5030610at2"/>
<reference evidence="2 3" key="1">
    <citation type="submission" date="2019-08" db="EMBL/GenBank/DDBJ databases">
        <authorList>
            <person name="Dong K."/>
        </authorList>
    </citation>
    <scope>NUCLEOTIDE SEQUENCE [LARGE SCALE GENOMIC DNA]</scope>
    <source>
        <strain evidence="2 3">JCM14558</strain>
    </source>
</reference>
<accession>A0A5C8I3K8</accession>
<keyword evidence="3" id="KW-1185">Reference proteome</keyword>
<feature type="transmembrane region" description="Helical" evidence="1">
    <location>
        <begin position="288"/>
        <end position="306"/>
    </location>
</feature>
<evidence type="ECO:0008006" key="4">
    <source>
        <dbReference type="Google" id="ProtNLM"/>
    </source>
</evidence>
<proteinExistence type="predicted"/>
<evidence type="ECO:0000313" key="2">
    <source>
        <dbReference type="EMBL" id="TXK13668.1"/>
    </source>
</evidence>
<evidence type="ECO:0000256" key="1">
    <source>
        <dbReference type="SAM" id="Phobius"/>
    </source>
</evidence>
<keyword evidence="1" id="KW-0472">Membrane</keyword>